<feature type="compositionally biased region" description="Polar residues" evidence="1">
    <location>
        <begin position="22"/>
        <end position="39"/>
    </location>
</feature>
<dbReference type="AlphaFoldDB" id="A0A9Q3BLA2"/>
<organism evidence="2 3">
    <name type="scientific">Austropuccinia psidii MF-1</name>
    <dbReference type="NCBI Taxonomy" id="1389203"/>
    <lineage>
        <taxon>Eukaryota</taxon>
        <taxon>Fungi</taxon>
        <taxon>Dikarya</taxon>
        <taxon>Basidiomycota</taxon>
        <taxon>Pucciniomycotina</taxon>
        <taxon>Pucciniomycetes</taxon>
        <taxon>Pucciniales</taxon>
        <taxon>Sphaerophragmiaceae</taxon>
        <taxon>Austropuccinia</taxon>
    </lineage>
</organism>
<protein>
    <submittedName>
        <fullName evidence="2">Uncharacterized protein</fullName>
    </submittedName>
</protein>
<evidence type="ECO:0000256" key="1">
    <source>
        <dbReference type="SAM" id="MobiDB-lite"/>
    </source>
</evidence>
<comment type="caution">
    <text evidence="2">The sequence shown here is derived from an EMBL/GenBank/DDBJ whole genome shotgun (WGS) entry which is preliminary data.</text>
</comment>
<gene>
    <name evidence="2" type="ORF">O181_006880</name>
</gene>
<name>A0A9Q3BLA2_9BASI</name>
<feature type="region of interest" description="Disordered" evidence="1">
    <location>
        <begin position="1"/>
        <end position="74"/>
    </location>
</feature>
<proteinExistence type="predicted"/>
<evidence type="ECO:0000313" key="2">
    <source>
        <dbReference type="EMBL" id="MBW0467165.1"/>
    </source>
</evidence>
<keyword evidence="3" id="KW-1185">Reference proteome</keyword>
<feature type="compositionally biased region" description="Basic residues" evidence="1">
    <location>
        <begin position="43"/>
        <end position="57"/>
    </location>
</feature>
<reference evidence="2" key="1">
    <citation type="submission" date="2021-03" db="EMBL/GenBank/DDBJ databases">
        <title>Draft genome sequence of rust myrtle Austropuccinia psidii MF-1, a brazilian biotype.</title>
        <authorList>
            <person name="Quecine M.C."/>
            <person name="Pachon D.M.R."/>
            <person name="Bonatelli M.L."/>
            <person name="Correr F.H."/>
            <person name="Franceschini L.M."/>
            <person name="Leite T.F."/>
            <person name="Margarido G.R.A."/>
            <person name="Almeida C.A."/>
            <person name="Ferrarezi J.A."/>
            <person name="Labate C.A."/>
        </authorList>
    </citation>
    <scope>NUCLEOTIDE SEQUENCE</scope>
    <source>
        <strain evidence="2">MF-1</strain>
    </source>
</reference>
<dbReference type="Proteomes" id="UP000765509">
    <property type="component" value="Unassembled WGS sequence"/>
</dbReference>
<accession>A0A9Q3BLA2</accession>
<dbReference type="EMBL" id="AVOT02001505">
    <property type="protein sequence ID" value="MBW0467165.1"/>
    <property type="molecule type" value="Genomic_DNA"/>
</dbReference>
<evidence type="ECO:0000313" key="3">
    <source>
        <dbReference type="Proteomes" id="UP000765509"/>
    </source>
</evidence>
<feature type="compositionally biased region" description="Basic and acidic residues" evidence="1">
    <location>
        <begin position="9"/>
        <end position="20"/>
    </location>
</feature>
<sequence length="109" mass="12453">MDITLELHTTYHERQEEKGSHQAKNASVTGFNFSRTPQESSSKRPHHKKNKKGKKFQGSKDNPHSALLDKNNKLIGSEKEMRIKEGICTYCGGKDRIEKCFKKPQKKPG</sequence>
<dbReference type="OrthoDB" id="3067159at2759"/>